<dbReference type="GO" id="GO:0016705">
    <property type="term" value="F:oxidoreductase activity, acting on paired donors, with incorporation or reduction of molecular oxygen"/>
    <property type="evidence" value="ECO:0007669"/>
    <property type="project" value="InterPro"/>
</dbReference>
<evidence type="ECO:0000313" key="16">
    <source>
        <dbReference type="Proteomes" id="UP000192223"/>
    </source>
</evidence>
<name>A0A1W4W401_AGRPL</name>
<evidence type="ECO:0000256" key="8">
    <source>
        <dbReference type="ARBA" id="ARBA00022848"/>
    </source>
</evidence>
<evidence type="ECO:0000256" key="10">
    <source>
        <dbReference type="ARBA" id="ARBA00023004"/>
    </source>
</evidence>
<dbReference type="CDD" id="cd11056">
    <property type="entry name" value="CYP6-like"/>
    <property type="match status" value="1"/>
</dbReference>
<keyword evidence="10 13" id="KW-0408">Iron</keyword>
<comment type="cofactor">
    <cofactor evidence="1 13">
        <name>heme</name>
        <dbReference type="ChEBI" id="CHEBI:30413"/>
    </cofactor>
</comment>
<keyword evidence="8" id="KW-0492">Microsome</keyword>
<evidence type="ECO:0000256" key="11">
    <source>
        <dbReference type="ARBA" id="ARBA00023033"/>
    </source>
</evidence>
<keyword evidence="15" id="KW-1133">Transmembrane helix</keyword>
<dbReference type="PROSITE" id="PS00086">
    <property type="entry name" value="CYTOCHROME_P450"/>
    <property type="match status" value="1"/>
</dbReference>
<accession>A0A1W4W401</accession>
<evidence type="ECO:0000256" key="3">
    <source>
        <dbReference type="ARBA" id="ARBA00004406"/>
    </source>
</evidence>
<gene>
    <name evidence="17" type="primary">LOC108732510</name>
</gene>
<comment type="subcellular location">
    <subcellularLocation>
        <location evidence="3">Endoplasmic reticulum membrane</location>
        <topology evidence="3">Peripheral membrane protein</topology>
    </subcellularLocation>
    <subcellularLocation>
        <location evidence="2">Microsome membrane</location>
        <topology evidence="2">Peripheral membrane protein</topology>
    </subcellularLocation>
</comment>
<dbReference type="InterPro" id="IPR002401">
    <property type="entry name" value="Cyt_P450_E_grp-I"/>
</dbReference>
<dbReference type="InterPro" id="IPR001128">
    <property type="entry name" value="Cyt_P450"/>
</dbReference>
<evidence type="ECO:0000256" key="13">
    <source>
        <dbReference type="PIRSR" id="PIRSR602401-1"/>
    </source>
</evidence>
<evidence type="ECO:0000256" key="5">
    <source>
        <dbReference type="ARBA" id="ARBA00022617"/>
    </source>
</evidence>
<dbReference type="GO" id="GO:0005789">
    <property type="term" value="C:endoplasmic reticulum membrane"/>
    <property type="evidence" value="ECO:0007669"/>
    <property type="project" value="UniProtKB-SubCell"/>
</dbReference>
<dbReference type="PRINTS" id="PR00463">
    <property type="entry name" value="EP450I"/>
</dbReference>
<dbReference type="KEGG" id="apln:108732510"/>
<reference evidence="17" key="1">
    <citation type="submission" date="2025-08" db="UniProtKB">
        <authorList>
            <consortium name="RefSeq"/>
        </authorList>
    </citation>
    <scope>IDENTIFICATION</scope>
    <source>
        <tissue evidence="17">Entire body</tissue>
    </source>
</reference>
<evidence type="ECO:0000256" key="9">
    <source>
        <dbReference type="ARBA" id="ARBA00023002"/>
    </source>
</evidence>
<dbReference type="InterPro" id="IPR017972">
    <property type="entry name" value="Cyt_P450_CS"/>
</dbReference>
<dbReference type="FunFam" id="1.10.630.10:FF:000042">
    <property type="entry name" value="Cytochrome P450"/>
    <property type="match status" value="1"/>
</dbReference>
<evidence type="ECO:0000313" key="17">
    <source>
        <dbReference type="RefSeq" id="XP_018318869.1"/>
    </source>
</evidence>
<keyword evidence="9 14" id="KW-0560">Oxidoreductase</keyword>
<dbReference type="RefSeq" id="XP_018318869.1">
    <property type="nucleotide sequence ID" value="XM_018463367.2"/>
</dbReference>
<dbReference type="GO" id="GO:0005506">
    <property type="term" value="F:iron ion binding"/>
    <property type="evidence" value="ECO:0007669"/>
    <property type="project" value="InterPro"/>
</dbReference>
<feature type="binding site" description="axial binding residue" evidence="13">
    <location>
        <position position="448"/>
    </location>
    <ligand>
        <name>heme</name>
        <dbReference type="ChEBI" id="CHEBI:30413"/>
    </ligand>
    <ligandPart>
        <name>Fe</name>
        <dbReference type="ChEBI" id="CHEBI:18248"/>
    </ligandPart>
</feature>
<evidence type="ECO:0000256" key="7">
    <source>
        <dbReference type="ARBA" id="ARBA00022824"/>
    </source>
</evidence>
<dbReference type="Pfam" id="PF00067">
    <property type="entry name" value="p450"/>
    <property type="match status" value="1"/>
</dbReference>
<protein>
    <submittedName>
        <fullName evidence="17">Probable cytochrome P450 6a13</fullName>
    </submittedName>
</protein>
<evidence type="ECO:0000256" key="14">
    <source>
        <dbReference type="RuleBase" id="RU000461"/>
    </source>
</evidence>
<dbReference type="Proteomes" id="UP000192223">
    <property type="component" value="Unplaced"/>
</dbReference>
<dbReference type="PRINTS" id="PR00385">
    <property type="entry name" value="P450"/>
</dbReference>
<feature type="transmembrane region" description="Helical" evidence="15">
    <location>
        <begin position="6"/>
        <end position="27"/>
    </location>
</feature>
<dbReference type="GO" id="GO:0004497">
    <property type="term" value="F:monooxygenase activity"/>
    <property type="evidence" value="ECO:0007669"/>
    <property type="project" value="UniProtKB-KW"/>
</dbReference>
<dbReference type="InterPro" id="IPR050476">
    <property type="entry name" value="Insect_CytP450_Detox"/>
</dbReference>
<dbReference type="STRING" id="224129.A0A1W4W401"/>
<dbReference type="AlphaFoldDB" id="A0A1W4W401"/>
<dbReference type="FunCoup" id="A0A1W4W401">
    <property type="interactions" value="281"/>
</dbReference>
<organism evidence="16 17">
    <name type="scientific">Agrilus planipennis</name>
    <name type="common">Emerald ash borer</name>
    <name type="synonym">Agrilus marcopoli</name>
    <dbReference type="NCBI Taxonomy" id="224129"/>
    <lineage>
        <taxon>Eukaryota</taxon>
        <taxon>Metazoa</taxon>
        <taxon>Ecdysozoa</taxon>
        <taxon>Arthropoda</taxon>
        <taxon>Hexapoda</taxon>
        <taxon>Insecta</taxon>
        <taxon>Pterygota</taxon>
        <taxon>Neoptera</taxon>
        <taxon>Endopterygota</taxon>
        <taxon>Coleoptera</taxon>
        <taxon>Polyphaga</taxon>
        <taxon>Elateriformia</taxon>
        <taxon>Buprestoidea</taxon>
        <taxon>Buprestidae</taxon>
        <taxon>Agrilinae</taxon>
        <taxon>Agrilus</taxon>
    </lineage>
</organism>
<keyword evidence="11 14" id="KW-0503">Monooxygenase</keyword>
<evidence type="ECO:0000256" key="1">
    <source>
        <dbReference type="ARBA" id="ARBA00001971"/>
    </source>
</evidence>
<keyword evidence="15" id="KW-0812">Transmembrane</keyword>
<keyword evidence="7" id="KW-0256">Endoplasmic reticulum</keyword>
<comment type="similarity">
    <text evidence="4 14">Belongs to the cytochrome P450 family.</text>
</comment>
<keyword evidence="5 13" id="KW-0349">Heme</keyword>
<evidence type="ECO:0000256" key="15">
    <source>
        <dbReference type="SAM" id="Phobius"/>
    </source>
</evidence>
<evidence type="ECO:0000256" key="2">
    <source>
        <dbReference type="ARBA" id="ARBA00004174"/>
    </source>
</evidence>
<evidence type="ECO:0000256" key="4">
    <source>
        <dbReference type="ARBA" id="ARBA00010617"/>
    </source>
</evidence>
<evidence type="ECO:0000256" key="12">
    <source>
        <dbReference type="ARBA" id="ARBA00023136"/>
    </source>
</evidence>
<dbReference type="InParanoid" id="A0A1W4W401"/>
<keyword evidence="16" id="KW-1185">Reference proteome</keyword>
<dbReference type="Gene3D" id="1.10.630.10">
    <property type="entry name" value="Cytochrome P450"/>
    <property type="match status" value="1"/>
</dbReference>
<dbReference type="InterPro" id="IPR036396">
    <property type="entry name" value="Cyt_P450_sf"/>
</dbReference>
<dbReference type="GO" id="GO:0020037">
    <property type="term" value="F:heme binding"/>
    <property type="evidence" value="ECO:0007669"/>
    <property type="project" value="InterPro"/>
</dbReference>
<evidence type="ECO:0000256" key="6">
    <source>
        <dbReference type="ARBA" id="ARBA00022723"/>
    </source>
</evidence>
<keyword evidence="12 15" id="KW-0472">Membrane</keyword>
<dbReference type="OrthoDB" id="2789670at2759"/>
<feature type="transmembrane region" description="Helical" evidence="15">
    <location>
        <begin position="303"/>
        <end position="322"/>
    </location>
</feature>
<dbReference type="PANTHER" id="PTHR24292">
    <property type="entry name" value="CYTOCHROME P450"/>
    <property type="match status" value="1"/>
</dbReference>
<dbReference type="GeneID" id="108732510"/>
<keyword evidence="6 13" id="KW-0479">Metal-binding</keyword>
<sequence>MALSISSTLANILICLGTLVMFLYFYFKRAYTYWNKYDLYVVPPVIPCGSVGGIINREESFGVTLSKIYRQVKEKGEKHAGLFVLLNPLYMPLDPLIIKNIFIRDFNSFTDHAIYYNEKDDPLSANVLTLEGDDWRRIRTKLTPTFTSGKMRKMFDTIWICSDRLVNKFDNMIETKEPFGIGEILACYSTDVIGCCVFGIECNSCENPNSDFRTNGKRVFDTTRMDMIKKSFARNFPEVARFLKIRVLPKEISDFFLKVVDENIKHRQVNNVKRNDLFQTLLELEKDQQDQIKKRNKITAETFVFFSAGFETSSVAMTFALYELALNTNIQHKLRQEVLSILQTHDEKLTYEALMEMEYLNKVIDETLRKYPPVALLVRKCVGDYKIENSNVVIKKGVKVIVSTLGIHSDPEYYPNPQKFDPDRFNSENKSKRPACTFLPFGEGPRNCIGLRFGLLLVKIGVVNVIKQFRFTLNPKTGIPRLDKHSLTYRFSDEIYLDFERIQ</sequence>
<proteinExistence type="inferred from homology"/>
<dbReference type="PANTHER" id="PTHR24292:SF100">
    <property type="entry name" value="CYTOCHROME P450 6A16, ISOFORM B-RELATED"/>
    <property type="match status" value="1"/>
</dbReference>
<dbReference type="SUPFAM" id="SSF48264">
    <property type="entry name" value="Cytochrome P450"/>
    <property type="match status" value="1"/>
</dbReference>